<keyword evidence="2" id="KW-0472">Membrane</keyword>
<keyword evidence="2" id="KW-1133">Transmembrane helix</keyword>
<evidence type="ECO:0000313" key="4">
    <source>
        <dbReference type="Proteomes" id="UP001597033"/>
    </source>
</evidence>
<evidence type="ECO:0000313" key="3">
    <source>
        <dbReference type="EMBL" id="MFD1043540.1"/>
    </source>
</evidence>
<keyword evidence="2" id="KW-0812">Transmembrane</keyword>
<dbReference type="EMBL" id="JBHTKN010000011">
    <property type="protein sequence ID" value="MFD1043540.1"/>
    <property type="molecule type" value="Genomic_DNA"/>
</dbReference>
<sequence length="96" mass="10400">MNRMQPRPTLAHSRRTVLIRRRLTRPRPLTPLYPILGGSMQPEDDARLGTPPEARAPHDGGKPPRMAMGLMIGLILGCAAVVAVVLWLFGNVPGSG</sequence>
<feature type="compositionally biased region" description="Basic residues" evidence="1">
    <location>
        <begin position="12"/>
        <end position="25"/>
    </location>
</feature>
<feature type="transmembrane region" description="Helical" evidence="2">
    <location>
        <begin position="70"/>
        <end position="90"/>
    </location>
</feature>
<dbReference type="RefSeq" id="WP_162378109.1">
    <property type="nucleotide sequence ID" value="NZ_JBHTKN010000011.1"/>
</dbReference>
<feature type="compositionally biased region" description="Low complexity" evidence="1">
    <location>
        <begin position="26"/>
        <end position="36"/>
    </location>
</feature>
<feature type="region of interest" description="Disordered" evidence="1">
    <location>
        <begin position="1"/>
        <end position="62"/>
    </location>
</feature>
<reference evidence="4" key="1">
    <citation type="journal article" date="2019" name="Int. J. Syst. Evol. Microbiol.">
        <title>The Global Catalogue of Microorganisms (GCM) 10K type strain sequencing project: providing services to taxonomists for standard genome sequencing and annotation.</title>
        <authorList>
            <consortium name="The Broad Institute Genomics Platform"/>
            <consortium name="The Broad Institute Genome Sequencing Center for Infectious Disease"/>
            <person name="Wu L."/>
            <person name="Ma J."/>
        </authorList>
    </citation>
    <scope>NUCLEOTIDE SEQUENCE [LARGE SCALE GENOMIC DNA]</scope>
    <source>
        <strain evidence="4">CCUG 55854</strain>
    </source>
</reference>
<organism evidence="3 4">
    <name type="scientific">Pseudoxanthomonas kaohsiungensis</name>
    <dbReference type="NCBI Taxonomy" id="283923"/>
    <lineage>
        <taxon>Bacteria</taxon>
        <taxon>Pseudomonadati</taxon>
        <taxon>Pseudomonadota</taxon>
        <taxon>Gammaproteobacteria</taxon>
        <taxon>Lysobacterales</taxon>
        <taxon>Lysobacteraceae</taxon>
        <taxon>Pseudoxanthomonas</taxon>
    </lineage>
</organism>
<comment type="caution">
    <text evidence="3">The sequence shown here is derived from an EMBL/GenBank/DDBJ whole genome shotgun (WGS) entry which is preliminary data.</text>
</comment>
<evidence type="ECO:0000256" key="2">
    <source>
        <dbReference type="SAM" id="Phobius"/>
    </source>
</evidence>
<keyword evidence="4" id="KW-1185">Reference proteome</keyword>
<accession>A0ABW3M3B5</accession>
<gene>
    <name evidence="3" type="ORF">ACFQ2N_14400</name>
</gene>
<protein>
    <submittedName>
        <fullName evidence="3">Uncharacterized protein</fullName>
    </submittedName>
</protein>
<dbReference type="Proteomes" id="UP001597033">
    <property type="component" value="Unassembled WGS sequence"/>
</dbReference>
<proteinExistence type="predicted"/>
<evidence type="ECO:0000256" key="1">
    <source>
        <dbReference type="SAM" id="MobiDB-lite"/>
    </source>
</evidence>
<name>A0ABW3M3B5_9GAMM</name>